<dbReference type="Proteomes" id="UP000007350">
    <property type="component" value="Unassembled WGS sequence"/>
</dbReference>
<evidence type="ECO:0000313" key="2">
    <source>
        <dbReference type="EMBL" id="EKF30324.1"/>
    </source>
</evidence>
<name>K2MX21_TRYCR</name>
<proteinExistence type="predicted"/>
<keyword evidence="3" id="KW-1185">Reference proteome</keyword>
<dbReference type="EMBL" id="AHKC01012235">
    <property type="protein sequence ID" value="EKF30324.1"/>
    <property type="molecule type" value="Genomic_DNA"/>
</dbReference>
<dbReference type="AlphaFoldDB" id="K2MX21"/>
<dbReference type="OrthoDB" id="10480997at2759"/>
<comment type="caution">
    <text evidence="2">The sequence shown here is derived from an EMBL/GenBank/DDBJ whole genome shotgun (WGS) entry which is preliminary data.</text>
</comment>
<reference evidence="2 3" key="1">
    <citation type="journal article" date="2012" name="BMC Genomics">
        <title>Comparative genomic analysis of human infective Trypanosoma cruzi lineages with the bat-restricted subspecies T. cruzi marinkellei.</title>
        <authorList>
            <person name="Franzen O."/>
            <person name="Talavera-Lopez C."/>
            <person name="Ochaya S."/>
            <person name="Butler C.E."/>
            <person name="Messenger L.A."/>
            <person name="Lewis M.D."/>
            <person name="Llewellyn M.S."/>
            <person name="Marinkelle C.J."/>
            <person name="Tyler K.M."/>
            <person name="Miles M.A."/>
            <person name="Andersson B."/>
        </authorList>
    </citation>
    <scope>NUCLEOTIDE SEQUENCE [LARGE SCALE GENOMIC DNA]</scope>
    <source>
        <strain evidence="2 3">B7</strain>
    </source>
</reference>
<evidence type="ECO:0000256" key="1">
    <source>
        <dbReference type="SAM" id="MobiDB-lite"/>
    </source>
</evidence>
<accession>K2MX21</accession>
<feature type="region of interest" description="Disordered" evidence="1">
    <location>
        <begin position="1"/>
        <end position="21"/>
    </location>
</feature>
<protein>
    <submittedName>
        <fullName evidence="2">Retrotransposon hot spot (RHS) protein, putative</fullName>
    </submittedName>
</protein>
<feature type="compositionally biased region" description="Basic residues" evidence="1">
    <location>
        <begin position="11"/>
        <end position="21"/>
    </location>
</feature>
<organism evidence="2 3">
    <name type="scientific">Trypanosoma cruzi marinkellei</name>
    <dbReference type="NCBI Taxonomy" id="85056"/>
    <lineage>
        <taxon>Eukaryota</taxon>
        <taxon>Discoba</taxon>
        <taxon>Euglenozoa</taxon>
        <taxon>Kinetoplastea</taxon>
        <taxon>Metakinetoplastina</taxon>
        <taxon>Trypanosomatida</taxon>
        <taxon>Trypanosomatidae</taxon>
        <taxon>Trypanosoma</taxon>
        <taxon>Schizotrypanum</taxon>
    </lineage>
</organism>
<gene>
    <name evidence="2" type="ORF">MOQ_005868</name>
</gene>
<evidence type="ECO:0000313" key="3">
    <source>
        <dbReference type="Proteomes" id="UP000007350"/>
    </source>
</evidence>
<sequence>MQEKRSTPRGILRRGAGKKHPSLAEVSQMELSCVQIWPKIALTHNHTKSITRWQAVRCYARPNGARPKKDGPRRLRSILGWTHFHPFIPLPSCTSPLGDHSVTEEEEPRFSAFDVTTWPSRVWNEGIFGIFVDIRGAYNYWQQADDQAKLAFDCLVDWIGTLEEVRGLTDHFMNSGRNLLQEFRLQLMMASDPGIPLSKILACLYAAVPGEAGLPSQRCQPRGTARYAAFGAMSNVPHLWARRI</sequence>